<sequence length="882" mass="98931">MADQQPSSGRARGRSRGRGRASSGQQQAQPRRPGETAPAPRMPPAEPDPLPTPGRGRARGGSSQVPGSGAPVVQEGPREPPTGQMAALSMGAAGEGGLGGISGRSQQSRPSFGDPKTRPAHVVSKEGSSGTKLEVYTNCFRLKAEDRWLLYQYHVGFNPMIENPRARQAILRFHSEILGSPLAFDGMTLFLLRKLEQPVTKLRTKRKDSDAIVEVTVTLTNELAPTSPTCIQVYNIIFRKILAFVGMEQIGRHYYNPKTPIMIQQHGLQMWPGFITSILQYEKDVLLMADVSHKILRLDTVLDLMTAIYNKKPNTFQDEVTRLLIGEIVLTSYNNKTYRVDDIDWSKNPSNTFAKFDGSQISYAQYYQDAYDRKIIDMSQPLLISRPKKRDERRGMTGPIHLIPELCMLTGLSDAVRSDFHVMKDIATHTRISPGDRVNTLRSFITGFPKNKDAKEYCDKWKIGFENEPVKIAARVLPAETIHQKTAKINYKPSEAEWSRELRGNALISTVNLNDWMLIYTSRDQGNAMDFKQTLPRVAGPMGITVREPKMCALRDDRSETYVNGIRNNLTSSTQLVVCILSSNRKDRYDAVKKFCCNESPVPSQCIVSRTLSKKQMLMSVCTKICMQINCKLGGELWAVEMPLSGMMVVGIDTYHDSSSKGRSVGGFVATMNKTLTRYYSRCTFQHSGQELIDGLKVCMKAALKMYHEINNALPQRIVIYRDGVGDGQLAAVVEHELPQILDTVKALGSDYDPKVVVIVVKKRINNRFFMQSRSGLSNPPPGTVIDSVVTRPDFYDFFLVSQSVRQGTVTPTSYNVIWDTWGLKPDYVQRLTYKLTHLYFNWPGTIRVPAPCLYAHKLSFLVGQSLHKAPHLDLADRLYFL</sequence>
<dbReference type="InterPro" id="IPR003100">
    <property type="entry name" value="PAZ_dom"/>
</dbReference>
<dbReference type="PROSITE" id="PS50822">
    <property type="entry name" value="PIWI"/>
    <property type="match status" value="1"/>
</dbReference>
<comment type="subcellular location">
    <subcellularLocation>
        <location evidence="1">Cytoplasm</location>
    </subcellularLocation>
</comment>
<dbReference type="SUPFAM" id="SSF101690">
    <property type="entry name" value="PAZ domain"/>
    <property type="match status" value="1"/>
</dbReference>
<dbReference type="SMART" id="SM00949">
    <property type="entry name" value="PAZ"/>
    <property type="match status" value="1"/>
</dbReference>
<evidence type="ECO:0000256" key="1">
    <source>
        <dbReference type="ARBA" id="ARBA00004496"/>
    </source>
</evidence>
<dbReference type="AlphaFoldDB" id="A0A2S1PRX1"/>
<dbReference type="Pfam" id="PF02170">
    <property type="entry name" value="PAZ"/>
    <property type="match status" value="1"/>
</dbReference>
<dbReference type="SMART" id="SM00950">
    <property type="entry name" value="Piwi"/>
    <property type="match status" value="1"/>
</dbReference>
<feature type="domain" description="Piwi" evidence="10">
    <location>
        <begin position="576"/>
        <end position="868"/>
    </location>
</feature>
<dbReference type="Pfam" id="PF02171">
    <property type="entry name" value="Piwi"/>
    <property type="match status" value="1"/>
</dbReference>
<keyword evidence="2" id="KW-0217">Developmental protein</keyword>
<dbReference type="SUPFAM" id="SSF53098">
    <property type="entry name" value="Ribonuclease H-like"/>
    <property type="match status" value="1"/>
</dbReference>
<proteinExistence type="evidence at transcript level"/>
<feature type="compositionally biased region" description="Gly residues" evidence="8">
    <location>
        <begin position="93"/>
        <end position="102"/>
    </location>
</feature>
<dbReference type="Gene3D" id="3.40.50.2300">
    <property type="match status" value="1"/>
</dbReference>
<feature type="compositionally biased region" description="Pro residues" evidence="8">
    <location>
        <begin position="40"/>
        <end position="52"/>
    </location>
</feature>
<dbReference type="FunFam" id="2.170.260.10:FF:000003">
    <property type="entry name" value="Piwi-like RNA-mediated gene silencing 2"/>
    <property type="match status" value="1"/>
</dbReference>
<dbReference type="GO" id="GO:0005737">
    <property type="term" value="C:cytoplasm"/>
    <property type="evidence" value="ECO:0007669"/>
    <property type="project" value="UniProtKB-SubCell"/>
</dbReference>
<dbReference type="InterPro" id="IPR036397">
    <property type="entry name" value="RNaseH_sf"/>
</dbReference>
<evidence type="ECO:0000256" key="8">
    <source>
        <dbReference type="SAM" id="MobiDB-lite"/>
    </source>
</evidence>
<evidence type="ECO:0000256" key="2">
    <source>
        <dbReference type="ARBA" id="ARBA00022473"/>
    </source>
</evidence>
<dbReference type="PROSITE" id="PS50821">
    <property type="entry name" value="PAZ"/>
    <property type="match status" value="1"/>
</dbReference>
<name>A0A2S1PRX1_ASTRU</name>
<evidence type="ECO:0000313" key="11">
    <source>
        <dbReference type="EMBL" id="AWH61380.1"/>
    </source>
</evidence>
<dbReference type="CDD" id="cd02845">
    <property type="entry name" value="PAZ_piwi_like"/>
    <property type="match status" value="1"/>
</dbReference>
<evidence type="ECO:0000259" key="9">
    <source>
        <dbReference type="PROSITE" id="PS50821"/>
    </source>
</evidence>
<feature type="compositionally biased region" description="Low complexity" evidence="8">
    <location>
        <begin position="1"/>
        <end position="10"/>
    </location>
</feature>
<dbReference type="InterPro" id="IPR003165">
    <property type="entry name" value="Piwi"/>
</dbReference>
<dbReference type="InterPro" id="IPR036085">
    <property type="entry name" value="PAZ_dom_sf"/>
</dbReference>
<comment type="similarity">
    <text evidence="7">Belongs to the argonaute family. Piwi subfamily.</text>
</comment>
<dbReference type="EMBL" id="MF288063">
    <property type="protein sequence ID" value="AWH61380.1"/>
    <property type="molecule type" value="mRNA"/>
</dbReference>
<feature type="compositionally biased region" description="Low complexity" evidence="8">
    <location>
        <begin position="20"/>
        <end position="31"/>
    </location>
</feature>
<evidence type="ECO:0000256" key="7">
    <source>
        <dbReference type="ARBA" id="ARBA00038291"/>
    </source>
</evidence>
<dbReference type="OrthoDB" id="445936at2759"/>
<accession>A0A2S1PRX1</accession>
<evidence type="ECO:0000256" key="4">
    <source>
        <dbReference type="ARBA" id="ARBA00022782"/>
    </source>
</evidence>
<dbReference type="PANTHER" id="PTHR22891">
    <property type="entry name" value="EUKARYOTIC TRANSLATION INITIATION FACTOR 2C"/>
    <property type="match status" value="1"/>
</dbReference>
<dbReference type="InterPro" id="IPR012337">
    <property type="entry name" value="RNaseH-like_sf"/>
</dbReference>
<dbReference type="Pfam" id="PF23278">
    <property type="entry name" value="Piwi_N"/>
    <property type="match status" value="1"/>
</dbReference>
<keyword evidence="6" id="KW-0943">RNA-mediated gene silencing</keyword>
<dbReference type="FunFam" id="3.30.420.10:FF:000014">
    <property type="entry name" value="Piwi-like RNA-mediated gene silencing 1"/>
    <property type="match status" value="1"/>
</dbReference>
<evidence type="ECO:0000256" key="6">
    <source>
        <dbReference type="ARBA" id="ARBA00023158"/>
    </source>
</evidence>
<protein>
    <submittedName>
        <fullName evidence="11">Putative piwi-1</fullName>
    </submittedName>
</protein>
<dbReference type="Gene3D" id="2.170.260.10">
    <property type="entry name" value="paz domain"/>
    <property type="match status" value="1"/>
</dbReference>
<keyword evidence="3" id="KW-0963">Cytoplasm</keyword>
<dbReference type="CDD" id="cd04658">
    <property type="entry name" value="Piwi_piwi-like_Euk"/>
    <property type="match status" value="1"/>
</dbReference>
<feature type="region of interest" description="Disordered" evidence="8">
    <location>
        <begin position="1"/>
        <end position="128"/>
    </location>
</feature>
<reference evidence="11" key="1">
    <citation type="submission" date="2017-06" db="EMBL/GenBank/DDBJ databases">
        <title>New viruses from a metagenomic survey of invertebrates and Fucus.</title>
        <authorList>
            <person name="Waldron F.M."/>
            <person name="Obbard D.J."/>
        </authorList>
    </citation>
    <scope>NUCLEOTIDE SEQUENCE</scope>
</reference>
<dbReference type="GO" id="GO:0003723">
    <property type="term" value="F:RNA binding"/>
    <property type="evidence" value="ECO:0007669"/>
    <property type="project" value="UniProtKB-KW"/>
</dbReference>
<keyword evidence="4" id="KW-0221">Differentiation</keyword>
<evidence type="ECO:0000259" key="10">
    <source>
        <dbReference type="PROSITE" id="PS50822"/>
    </source>
</evidence>
<dbReference type="GO" id="GO:0031047">
    <property type="term" value="P:regulatory ncRNA-mediated gene silencing"/>
    <property type="evidence" value="ECO:0007669"/>
    <property type="project" value="UniProtKB-KW"/>
</dbReference>
<dbReference type="GO" id="GO:0030154">
    <property type="term" value="P:cell differentiation"/>
    <property type="evidence" value="ECO:0007669"/>
    <property type="project" value="UniProtKB-KW"/>
</dbReference>
<feature type="domain" description="PAZ" evidence="9">
    <location>
        <begin position="300"/>
        <end position="411"/>
    </location>
</feature>
<keyword evidence="5" id="KW-0694">RNA-binding</keyword>
<dbReference type="Gene3D" id="3.30.420.10">
    <property type="entry name" value="Ribonuclease H-like superfamily/Ribonuclease H"/>
    <property type="match status" value="1"/>
</dbReference>
<evidence type="ECO:0000256" key="3">
    <source>
        <dbReference type="ARBA" id="ARBA00022490"/>
    </source>
</evidence>
<organism evidence="11">
    <name type="scientific">Asterias rubens</name>
    <name type="common">Common European starfish</name>
    <name type="synonym">Asterias vulgaris</name>
    <dbReference type="NCBI Taxonomy" id="7604"/>
    <lineage>
        <taxon>Eukaryota</taxon>
        <taxon>Metazoa</taxon>
        <taxon>Echinodermata</taxon>
        <taxon>Eleutherozoa</taxon>
        <taxon>Asterozoa</taxon>
        <taxon>Asteroidea</taxon>
        <taxon>Forcipulatacea</taxon>
        <taxon>Forcipulatida</taxon>
        <taxon>Asteriidae</taxon>
        <taxon>Asterias</taxon>
    </lineage>
</organism>
<evidence type="ECO:0000256" key="5">
    <source>
        <dbReference type="ARBA" id="ARBA00022884"/>
    </source>
</evidence>